<dbReference type="Proteomes" id="UP000887577">
    <property type="component" value="Unplaced"/>
</dbReference>
<dbReference type="PANTHER" id="PTHR23048:SF59">
    <property type="entry name" value="EF-HAND SUPERFAMILY PROTEIN"/>
    <property type="match status" value="1"/>
</dbReference>
<dbReference type="FunFam" id="1.10.238.10:FF:000336">
    <property type="entry name" value="HLH domain-containing protein"/>
    <property type="match status" value="1"/>
</dbReference>
<keyword evidence="1" id="KW-0479">Metal-binding</keyword>
<dbReference type="InterPro" id="IPR018247">
    <property type="entry name" value="EF_Hand_1_Ca_BS"/>
</dbReference>
<dbReference type="GO" id="GO:0005509">
    <property type="term" value="F:calcium ion binding"/>
    <property type="evidence" value="ECO:0007669"/>
    <property type="project" value="InterPro"/>
</dbReference>
<dbReference type="SMART" id="SM00054">
    <property type="entry name" value="EFh"/>
    <property type="match status" value="3"/>
</dbReference>
<feature type="domain" description="EF-hand" evidence="4">
    <location>
        <begin position="72"/>
        <end position="107"/>
    </location>
</feature>
<dbReference type="InterPro" id="IPR050230">
    <property type="entry name" value="CALM/Myosin/TropC-like"/>
</dbReference>
<organism evidence="5 6">
    <name type="scientific">Panagrolaimus superbus</name>
    <dbReference type="NCBI Taxonomy" id="310955"/>
    <lineage>
        <taxon>Eukaryota</taxon>
        <taxon>Metazoa</taxon>
        <taxon>Ecdysozoa</taxon>
        <taxon>Nematoda</taxon>
        <taxon>Chromadorea</taxon>
        <taxon>Rhabditida</taxon>
        <taxon>Tylenchina</taxon>
        <taxon>Panagrolaimomorpha</taxon>
        <taxon>Panagrolaimoidea</taxon>
        <taxon>Panagrolaimidae</taxon>
        <taxon>Panagrolaimus</taxon>
    </lineage>
</organism>
<feature type="domain" description="EF-hand" evidence="4">
    <location>
        <begin position="113"/>
        <end position="143"/>
    </location>
</feature>
<name>A0A914Z6B0_9BILA</name>
<dbReference type="PANTHER" id="PTHR23048">
    <property type="entry name" value="MYOSIN LIGHT CHAIN 1, 3"/>
    <property type="match status" value="1"/>
</dbReference>
<keyword evidence="2" id="KW-0677">Repeat</keyword>
<feature type="domain" description="EF-hand" evidence="4">
    <location>
        <begin position="34"/>
        <end position="69"/>
    </location>
</feature>
<dbReference type="GO" id="GO:0016460">
    <property type="term" value="C:myosin II complex"/>
    <property type="evidence" value="ECO:0007669"/>
    <property type="project" value="TreeGrafter"/>
</dbReference>
<sequence length="147" mass="17107">MHCVLFFASKHTYRSGAIGLDELENAITNLGVDSKTVDLESIIKEADKRGNHQIDFDEFCEVMQKMTEKNRNWNEIIKECFAVFDRSESGLITRKDFEYILREMGGIQNPYLIDELFTEFDVDSDGFIDYDEFAFLVKNYLTDDDIS</sequence>
<dbReference type="AlphaFoldDB" id="A0A914Z6B0"/>
<dbReference type="Pfam" id="PF13499">
    <property type="entry name" value="EF-hand_7"/>
    <property type="match status" value="2"/>
</dbReference>
<accession>A0A914Z6B0</accession>
<reference evidence="6" key="1">
    <citation type="submission" date="2022-11" db="UniProtKB">
        <authorList>
            <consortium name="WormBaseParasite"/>
        </authorList>
    </citation>
    <scope>IDENTIFICATION</scope>
</reference>
<evidence type="ECO:0000313" key="6">
    <source>
        <dbReference type="WBParaSite" id="PSU_v2.g7478.t1"/>
    </source>
</evidence>
<evidence type="ECO:0000259" key="4">
    <source>
        <dbReference type="PROSITE" id="PS50222"/>
    </source>
</evidence>
<proteinExistence type="predicted"/>
<dbReference type="SUPFAM" id="SSF47473">
    <property type="entry name" value="EF-hand"/>
    <property type="match status" value="1"/>
</dbReference>
<dbReference type="Gene3D" id="1.10.238.10">
    <property type="entry name" value="EF-hand"/>
    <property type="match status" value="2"/>
</dbReference>
<keyword evidence="5" id="KW-1185">Reference proteome</keyword>
<evidence type="ECO:0000313" key="5">
    <source>
        <dbReference type="Proteomes" id="UP000887577"/>
    </source>
</evidence>
<evidence type="ECO:0000256" key="3">
    <source>
        <dbReference type="ARBA" id="ARBA00022837"/>
    </source>
</evidence>
<keyword evidence="3" id="KW-0106">Calcium</keyword>
<dbReference type="WBParaSite" id="PSU_v2.g7478.t1">
    <property type="protein sequence ID" value="PSU_v2.g7478.t1"/>
    <property type="gene ID" value="PSU_v2.g7478"/>
</dbReference>
<evidence type="ECO:0000256" key="1">
    <source>
        <dbReference type="ARBA" id="ARBA00022723"/>
    </source>
</evidence>
<dbReference type="PROSITE" id="PS50222">
    <property type="entry name" value="EF_HAND_2"/>
    <property type="match status" value="3"/>
</dbReference>
<dbReference type="PROSITE" id="PS00018">
    <property type="entry name" value="EF_HAND_1"/>
    <property type="match status" value="2"/>
</dbReference>
<evidence type="ECO:0000256" key="2">
    <source>
        <dbReference type="ARBA" id="ARBA00022737"/>
    </source>
</evidence>
<protein>
    <submittedName>
        <fullName evidence="6">EF-hand domain-containing protein</fullName>
    </submittedName>
</protein>
<dbReference type="InterPro" id="IPR011992">
    <property type="entry name" value="EF-hand-dom_pair"/>
</dbReference>
<dbReference type="InterPro" id="IPR002048">
    <property type="entry name" value="EF_hand_dom"/>
</dbReference>
<dbReference type="CDD" id="cd00051">
    <property type="entry name" value="EFh"/>
    <property type="match status" value="1"/>
</dbReference>